<evidence type="ECO:0000313" key="2">
    <source>
        <dbReference type="EMBL" id="CAF4078247.1"/>
    </source>
</evidence>
<sequence>YACFRTRQWRRKVQYWRRIFLDYYRTLDDTMKAYKVLVKNRGLINQLIIAHALSCVDRFYPDVFAVNGFETLYRQYQGELNKECRIAYRTVLDYILKGDYANADIAPSDINDNPLNPRDKAQIQHDLQNSLNKLMNNTKSIANWLDGKIEREDNRSQIKEITDNIDKIRIARNKHSIMDLLDADTQSNLRNFGKKINEILSGIILKGLRCIETFMGAGSFSEAEQGMENLSRVQRELAAYCTSQDVTDKSRELRDRVNKMVSDILQKNDFADVSKYYINPPNDILVKVEKVASHDSAKFTQIYNSMLAKVRQSFSLAINEVHSAPFHERYAKMRSLNNALCFLPEDLKNQFKLQIDEISKSTTDKEKTRQQDLEVLFTSLDVDEHAITKLEVLAEQYTKQNMNELFETLRNTKFKAVAHISNECAKFFR</sequence>
<dbReference type="AlphaFoldDB" id="A0A8S2Q4S5"/>
<evidence type="ECO:0000313" key="3">
    <source>
        <dbReference type="Proteomes" id="UP000682733"/>
    </source>
</evidence>
<organism evidence="2 3">
    <name type="scientific">Didymodactylos carnosus</name>
    <dbReference type="NCBI Taxonomy" id="1234261"/>
    <lineage>
        <taxon>Eukaryota</taxon>
        <taxon>Metazoa</taxon>
        <taxon>Spiralia</taxon>
        <taxon>Gnathifera</taxon>
        <taxon>Rotifera</taxon>
        <taxon>Eurotatoria</taxon>
        <taxon>Bdelloidea</taxon>
        <taxon>Philodinida</taxon>
        <taxon>Philodinidae</taxon>
        <taxon>Didymodactylos</taxon>
    </lineage>
</organism>
<gene>
    <name evidence="1" type="ORF">OVA965_LOCUS27271</name>
    <name evidence="2" type="ORF">TMI583_LOCUS28016</name>
</gene>
<name>A0A8S2Q4S5_9BILA</name>
<feature type="non-terminal residue" evidence="2">
    <location>
        <position position="1"/>
    </location>
</feature>
<protein>
    <submittedName>
        <fullName evidence="2">Uncharacterized protein</fullName>
    </submittedName>
</protein>
<comment type="caution">
    <text evidence="2">The sequence shown here is derived from an EMBL/GenBank/DDBJ whole genome shotgun (WGS) entry which is preliminary data.</text>
</comment>
<dbReference type="Proteomes" id="UP000677228">
    <property type="component" value="Unassembled WGS sequence"/>
</dbReference>
<dbReference type="EMBL" id="CAJNOK010017928">
    <property type="protein sequence ID" value="CAF1272922.1"/>
    <property type="molecule type" value="Genomic_DNA"/>
</dbReference>
<dbReference type="EMBL" id="CAJOBA010039489">
    <property type="protein sequence ID" value="CAF4078247.1"/>
    <property type="molecule type" value="Genomic_DNA"/>
</dbReference>
<reference evidence="2" key="1">
    <citation type="submission" date="2021-02" db="EMBL/GenBank/DDBJ databases">
        <authorList>
            <person name="Nowell W R."/>
        </authorList>
    </citation>
    <scope>NUCLEOTIDE SEQUENCE</scope>
</reference>
<accession>A0A8S2Q4S5</accession>
<evidence type="ECO:0000313" key="1">
    <source>
        <dbReference type="EMBL" id="CAF1272922.1"/>
    </source>
</evidence>
<proteinExistence type="predicted"/>
<dbReference type="Proteomes" id="UP000682733">
    <property type="component" value="Unassembled WGS sequence"/>
</dbReference>